<protein>
    <submittedName>
        <fullName evidence="2">Sugar ABC transporter substrate-binding protein</fullName>
    </submittedName>
</protein>
<name>A0ABN2D9V5_9ACTN</name>
<keyword evidence="3" id="KW-1185">Reference proteome</keyword>
<dbReference type="InterPro" id="IPR050490">
    <property type="entry name" value="Bact_solute-bd_prot1"/>
</dbReference>
<organism evidence="2 3">
    <name type="scientific">Kribbella hippodromi</name>
    <dbReference type="NCBI Taxonomy" id="434347"/>
    <lineage>
        <taxon>Bacteria</taxon>
        <taxon>Bacillati</taxon>
        <taxon>Actinomycetota</taxon>
        <taxon>Actinomycetes</taxon>
        <taxon>Propionibacteriales</taxon>
        <taxon>Kribbellaceae</taxon>
        <taxon>Kribbella</taxon>
    </lineage>
</organism>
<keyword evidence="1" id="KW-0732">Signal</keyword>
<dbReference type="Proteomes" id="UP001501705">
    <property type="component" value="Unassembled WGS sequence"/>
</dbReference>
<evidence type="ECO:0000313" key="2">
    <source>
        <dbReference type="EMBL" id="GAA1571650.1"/>
    </source>
</evidence>
<dbReference type="SUPFAM" id="SSF53850">
    <property type="entry name" value="Periplasmic binding protein-like II"/>
    <property type="match status" value="1"/>
</dbReference>
<feature type="signal peptide" evidence="1">
    <location>
        <begin position="1"/>
        <end position="24"/>
    </location>
</feature>
<gene>
    <name evidence="2" type="ORF">GCM10009804_30020</name>
</gene>
<evidence type="ECO:0000313" key="3">
    <source>
        <dbReference type="Proteomes" id="UP001501705"/>
    </source>
</evidence>
<accession>A0ABN2D9V5</accession>
<evidence type="ECO:0000256" key="1">
    <source>
        <dbReference type="SAM" id="SignalP"/>
    </source>
</evidence>
<sequence length="439" mass="47302">MTNHELSRRTVLRAAGLVGGGLMAAPLLSACGGSGKDGTGGTKSGPVTLDFWTHDPGYVKTFTAMSKTYTDPFQYTLKFTNLAADAVVTKMLAQAQAKTGTPDIVGVEVSQFPRTMKNNIAKSIFVNWTELLSDTEKKDLLRLTDYSVDGQTYGLESDTCPTVLYYRQDLFEKLGIDPNVATWEELRQAGAKSGKAFGIAGNGTPGDAMGTFQQLYQQRGKNIFDADGNAQIDTPEAVEVLQFMLDSVKSGFFLTVPDPYGAPNAAALKSEKLIATFMPSWYLAYGLVANVPDQKGKWRARKLPKFAAGGSFGATLGGTGFAVFKDKPGTTAGVDLVRKTYLTKEGQLLRFKTAGYLPTMKSLYTDPDFTSFQAEYLGGQKVFEVYQGVADAAPPYYQNANVSVLRDVVGGQIQQVLAGKATPADALKKAASDFQKQSQ</sequence>
<dbReference type="InterPro" id="IPR006311">
    <property type="entry name" value="TAT_signal"/>
</dbReference>
<dbReference type="PROSITE" id="PS51318">
    <property type="entry name" value="TAT"/>
    <property type="match status" value="1"/>
</dbReference>
<dbReference type="InterPro" id="IPR006059">
    <property type="entry name" value="SBP"/>
</dbReference>
<dbReference type="Pfam" id="PF13416">
    <property type="entry name" value="SBP_bac_8"/>
    <property type="match status" value="1"/>
</dbReference>
<dbReference type="Gene3D" id="3.40.190.10">
    <property type="entry name" value="Periplasmic binding protein-like II"/>
    <property type="match status" value="1"/>
</dbReference>
<proteinExistence type="predicted"/>
<dbReference type="PANTHER" id="PTHR43649:SF12">
    <property type="entry name" value="DIACETYLCHITOBIOSE BINDING PROTEIN DASA"/>
    <property type="match status" value="1"/>
</dbReference>
<dbReference type="RefSeq" id="WP_344234101.1">
    <property type="nucleotide sequence ID" value="NZ_BAAAPH010000008.1"/>
</dbReference>
<dbReference type="EMBL" id="BAAAPH010000008">
    <property type="protein sequence ID" value="GAA1571650.1"/>
    <property type="molecule type" value="Genomic_DNA"/>
</dbReference>
<reference evidence="2 3" key="1">
    <citation type="journal article" date="2019" name="Int. J. Syst. Evol. Microbiol.">
        <title>The Global Catalogue of Microorganisms (GCM) 10K type strain sequencing project: providing services to taxonomists for standard genome sequencing and annotation.</title>
        <authorList>
            <consortium name="The Broad Institute Genomics Platform"/>
            <consortium name="The Broad Institute Genome Sequencing Center for Infectious Disease"/>
            <person name="Wu L."/>
            <person name="Ma J."/>
        </authorList>
    </citation>
    <scope>NUCLEOTIDE SEQUENCE [LARGE SCALE GENOMIC DNA]</scope>
    <source>
        <strain evidence="2 3">JCM 15572</strain>
    </source>
</reference>
<comment type="caution">
    <text evidence="2">The sequence shown here is derived from an EMBL/GenBank/DDBJ whole genome shotgun (WGS) entry which is preliminary data.</text>
</comment>
<feature type="chain" id="PRO_5045508705" evidence="1">
    <location>
        <begin position="25"/>
        <end position="439"/>
    </location>
</feature>
<dbReference type="PANTHER" id="PTHR43649">
    <property type="entry name" value="ARABINOSE-BINDING PROTEIN-RELATED"/>
    <property type="match status" value="1"/>
</dbReference>